<dbReference type="EMBL" id="CP034940">
    <property type="protein sequence ID" value="QAY20346.1"/>
    <property type="molecule type" value="Genomic_DNA"/>
</dbReference>
<dbReference type="Pfam" id="PF25949">
    <property type="entry name" value="DUF7987"/>
    <property type="match status" value="1"/>
</dbReference>
<dbReference type="Proteomes" id="UP000293073">
    <property type="component" value="Chromosome"/>
</dbReference>
<name>A0A256KV11_HALEZ</name>
<dbReference type="AlphaFoldDB" id="A0A256KV11"/>
<dbReference type="KEGG" id="hezz:EO776_10145"/>
<proteinExistence type="predicted"/>
<accession>A0A256KV11</accession>
<gene>
    <name evidence="1" type="ORF">EO776_10145</name>
</gene>
<sequence length="59" mass="5904">MVSRENAVILLFMAAGLALAYGGRVATGLSDTVLIGVLILVGVVAPQAVIGYLDAESSG</sequence>
<organism evidence="1 2">
    <name type="scientific">Halorubrum ezzemoulense</name>
    <name type="common">Halorubrum chaoviator</name>
    <dbReference type="NCBI Taxonomy" id="337243"/>
    <lineage>
        <taxon>Archaea</taxon>
        <taxon>Methanobacteriati</taxon>
        <taxon>Methanobacteriota</taxon>
        <taxon>Stenosarchaea group</taxon>
        <taxon>Halobacteria</taxon>
        <taxon>Halobacteriales</taxon>
        <taxon>Haloferacaceae</taxon>
        <taxon>Halorubrum</taxon>
    </lineage>
</organism>
<dbReference type="RefSeq" id="WP_049897959.1">
    <property type="nucleotide sequence ID" value="NZ_CP034940.1"/>
</dbReference>
<evidence type="ECO:0000313" key="2">
    <source>
        <dbReference type="Proteomes" id="UP000293073"/>
    </source>
</evidence>
<dbReference type="GeneID" id="38950707"/>
<reference evidence="2" key="1">
    <citation type="submission" date="2019-01" db="EMBL/GenBank/DDBJ databases">
        <title>Complete genome of Halorubrum ezzemoulense strain FB21.</title>
        <authorList>
            <person name="Feng Y."/>
            <person name="Louyakis A.S."/>
            <person name="Papke R.T."/>
            <person name="Gogarten J.P."/>
        </authorList>
    </citation>
    <scope>NUCLEOTIDE SEQUENCE [LARGE SCALE GENOMIC DNA]</scope>
    <source>
        <strain evidence="2">Fb21</strain>
    </source>
</reference>
<evidence type="ECO:0000313" key="1">
    <source>
        <dbReference type="EMBL" id="QAY20346.1"/>
    </source>
</evidence>
<protein>
    <submittedName>
        <fullName evidence="1">Uncharacterized protein</fullName>
    </submittedName>
</protein>
<dbReference type="GeneID" id="301360163"/>
<dbReference type="InterPro" id="IPR058293">
    <property type="entry name" value="DUF7987"/>
</dbReference>